<comment type="caution">
    <text evidence="3">The sequence shown here is derived from an EMBL/GenBank/DDBJ whole genome shotgun (WGS) entry which is preliminary data.</text>
</comment>
<evidence type="ECO:0000259" key="2">
    <source>
        <dbReference type="PROSITE" id="PS50188"/>
    </source>
</evidence>
<sequence length="284" mass="32750">MSVLIARISELNRAKTIEPSVACSADLFEQDGNGSDVVDDEFGPTDEEDAQNGQKKKEREMPTNEVIAEQLSKIQNNQKIFLKKISDLEKKQKKRKAILNFRQNYWDANDCDENLEIIGENNHIVHYKGDYKGWRSVFAKHQIWLGNNFSDIFYYEISIGKMNDYLISFGFGIIQKTEESHKSVRHNKDTYAYESNGCVWINGERKGSKDEYSYSIGDTVGIGVNSITRQIFFTKNGLRLDFSDFFVPPSFARDHYYPFVTLATFDDKIEANFVPIFMFDLATL</sequence>
<name>A0ABD2M100_9BILA</name>
<dbReference type="Pfam" id="PF00622">
    <property type="entry name" value="SPRY"/>
    <property type="match status" value="1"/>
</dbReference>
<reference evidence="3 4" key="1">
    <citation type="submission" date="2024-10" db="EMBL/GenBank/DDBJ databases">
        <authorList>
            <person name="Kim D."/>
        </authorList>
    </citation>
    <scope>NUCLEOTIDE SEQUENCE [LARGE SCALE GENOMIC DNA]</scope>
    <source>
        <strain evidence="3">BH-2024</strain>
    </source>
</reference>
<keyword evidence="4" id="KW-1185">Reference proteome</keyword>
<protein>
    <recommendedName>
        <fullName evidence="2">B30.2/SPRY domain-containing protein</fullName>
    </recommendedName>
</protein>
<proteinExistence type="predicted"/>
<evidence type="ECO:0000313" key="4">
    <source>
        <dbReference type="Proteomes" id="UP001620626"/>
    </source>
</evidence>
<dbReference type="Proteomes" id="UP001620626">
    <property type="component" value="Unassembled WGS sequence"/>
</dbReference>
<feature type="region of interest" description="Disordered" evidence="1">
    <location>
        <begin position="32"/>
        <end position="61"/>
    </location>
</feature>
<dbReference type="SUPFAM" id="SSF49899">
    <property type="entry name" value="Concanavalin A-like lectins/glucanases"/>
    <property type="match status" value="1"/>
</dbReference>
<organism evidence="3 4">
    <name type="scientific">Heterodera trifolii</name>
    <dbReference type="NCBI Taxonomy" id="157864"/>
    <lineage>
        <taxon>Eukaryota</taxon>
        <taxon>Metazoa</taxon>
        <taxon>Ecdysozoa</taxon>
        <taxon>Nematoda</taxon>
        <taxon>Chromadorea</taxon>
        <taxon>Rhabditida</taxon>
        <taxon>Tylenchina</taxon>
        <taxon>Tylenchomorpha</taxon>
        <taxon>Tylenchoidea</taxon>
        <taxon>Heteroderidae</taxon>
        <taxon>Heteroderinae</taxon>
        <taxon>Heterodera</taxon>
    </lineage>
</organism>
<accession>A0ABD2M100</accession>
<dbReference type="InterPro" id="IPR001870">
    <property type="entry name" value="B30.2/SPRY"/>
</dbReference>
<evidence type="ECO:0000313" key="3">
    <source>
        <dbReference type="EMBL" id="KAL3120475.1"/>
    </source>
</evidence>
<dbReference type="SMART" id="SM00449">
    <property type="entry name" value="SPRY"/>
    <property type="match status" value="1"/>
</dbReference>
<dbReference type="InterPro" id="IPR003877">
    <property type="entry name" value="SPRY_dom"/>
</dbReference>
<dbReference type="InterPro" id="IPR044736">
    <property type="entry name" value="Gid1/RanBPM/SPLA_SPRY"/>
</dbReference>
<dbReference type="Gene3D" id="2.60.120.920">
    <property type="match status" value="1"/>
</dbReference>
<feature type="domain" description="B30.2/SPRY" evidence="2">
    <location>
        <begin position="84"/>
        <end position="278"/>
    </location>
</feature>
<gene>
    <name evidence="3" type="ORF">niasHT_000593</name>
</gene>
<evidence type="ECO:0000256" key="1">
    <source>
        <dbReference type="SAM" id="MobiDB-lite"/>
    </source>
</evidence>
<dbReference type="PROSITE" id="PS50188">
    <property type="entry name" value="B302_SPRY"/>
    <property type="match status" value="1"/>
</dbReference>
<dbReference type="CDD" id="cd12885">
    <property type="entry name" value="SPRY_RanBP_like"/>
    <property type="match status" value="1"/>
</dbReference>
<dbReference type="AlphaFoldDB" id="A0ABD2M100"/>
<feature type="compositionally biased region" description="Acidic residues" evidence="1">
    <location>
        <begin position="37"/>
        <end position="50"/>
    </location>
</feature>
<dbReference type="InterPro" id="IPR043136">
    <property type="entry name" value="B30.2/SPRY_sf"/>
</dbReference>
<dbReference type="InterPro" id="IPR013320">
    <property type="entry name" value="ConA-like_dom_sf"/>
</dbReference>
<dbReference type="EMBL" id="JBICBT010000209">
    <property type="protein sequence ID" value="KAL3120475.1"/>
    <property type="molecule type" value="Genomic_DNA"/>
</dbReference>